<dbReference type="EMBL" id="WIAO01000037">
    <property type="protein sequence ID" value="MQM28200.1"/>
    <property type="molecule type" value="Genomic_DNA"/>
</dbReference>
<reference evidence="2 3" key="1">
    <citation type="submission" date="2019-10" db="EMBL/GenBank/DDBJ databases">
        <title>Glycomyces albidus sp. nov., a novel actinomycete isolated from rhizosphere soil of wheat (Triticum aestivum L.).</title>
        <authorList>
            <person name="Qian L."/>
        </authorList>
    </citation>
    <scope>NUCLEOTIDE SEQUENCE [LARGE SCALE GENOMIC DNA]</scope>
    <source>
        <strain evidence="2 3">NEAU-7082</strain>
    </source>
</reference>
<dbReference type="InterPro" id="IPR040829">
    <property type="entry name" value="Cap16_NUDIX"/>
</dbReference>
<evidence type="ECO:0000313" key="2">
    <source>
        <dbReference type="EMBL" id="MQM28200.1"/>
    </source>
</evidence>
<dbReference type="InterPro" id="IPR015797">
    <property type="entry name" value="NUDIX_hydrolase-like_dom_sf"/>
</dbReference>
<accession>A0A6L5GER1</accession>
<name>A0A6L5GER1_9ACTN</name>
<proteinExistence type="predicted"/>
<dbReference type="RefSeq" id="WP_153027302.1">
    <property type="nucleotide sequence ID" value="NZ_WIAO01000037.1"/>
</dbReference>
<dbReference type="Gene3D" id="3.90.79.10">
    <property type="entry name" value="Nucleoside Triphosphate Pyrophosphohydrolase"/>
    <property type="match status" value="1"/>
</dbReference>
<dbReference type="SUPFAM" id="SSF55811">
    <property type="entry name" value="Nudix"/>
    <property type="match status" value="1"/>
</dbReference>
<comment type="caution">
    <text evidence="2">The sequence shown here is derived from an EMBL/GenBank/DDBJ whole genome shotgun (WGS) entry which is preliminary data.</text>
</comment>
<keyword evidence="3" id="KW-1185">Reference proteome</keyword>
<dbReference type="Proteomes" id="UP000477750">
    <property type="component" value="Unassembled WGS sequence"/>
</dbReference>
<evidence type="ECO:0000313" key="3">
    <source>
        <dbReference type="Proteomes" id="UP000477750"/>
    </source>
</evidence>
<dbReference type="AlphaFoldDB" id="A0A6L5GER1"/>
<gene>
    <name evidence="2" type="ORF">GFD30_21930</name>
</gene>
<sequence>MIVGIVSSVAATMIVWAAAVAWNHRGHLVAWSYSVLLRSRVRVSVAALIRLEIDGRFVLFHTKRHPGTYGPPGGVFKFRESARPVLDRIQFEEEQQPREPKSAYRDIRGYIPAVAIGGFLRWIASGEGRESAVECLRRELGEELGEIGLPELREYVPQLCFRSVRRIVETPRKVPGWAYRQLRHIEVHDLDLESEGASAFVEALRSAEAAGRGEMLLVTAEDINHGRDGLAILGSQSCYLIRNRKLRQDIPRMSR</sequence>
<organism evidence="2 3">
    <name type="scientific">Glycomyces albidus</name>
    <dbReference type="NCBI Taxonomy" id="2656774"/>
    <lineage>
        <taxon>Bacteria</taxon>
        <taxon>Bacillati</taxon>
        <taxon>Actinomycetota</taxon>
        <taxon>Actinomycetes</taxon>
        <taxon>Glycomycetales</taxon>
        <taxon>Glycomycetaceae</taxon>
        <taxon>Glycomyces</taxon>
    </lineage>
</organism>
<evidence type="ECO:0000259" key="1">
    <source>
        <dbReference type="Pfam" id="PF18167"/>
    </source>
</evidence>
<feature type="domain" description="CD-NTase-associated protein 16 NUDIX" evidence="1">
    <location>
        <begin position="40"/>
        <end position="225"/>
    </location>
</feature>
<protein>
    <recommendedName>
        <fullName evidence="1">CD-NTase-associated protein 16 NUDIX domain-containing protein</fullName>
    </recommendedName>
</protein>
<dbReference type="Pfam" id="PF18167">
    <property type="entry name" value="Sa_NUDIX"/>
    <property type="match status" value="1"/>
</dbReference>